<feature type="signal peptide" evidence="4">
    <location>
        <begin position="1"/>
        <end position="25"/>
    </location>
</feature>
<evidence type="ECO:0000259" key="6">
    <source>
        <dbReference type="Pfam" id="PF04453"/>
    </source>
</evidence>
<proteinExistence type="inferred from homology"/>
<comment type="caution">
    <text evidence="4">Lacks conserved residue(s) required for the propagation of feature annotation.</text>
</comment>
<keyword evidence="3 4" id="KW-0998">Cell outer membrane</keyword>
<comment type="subunit">
    <text evidence="4">Component of the lipopolysaccharide transport and assembly complex.</text>
</comment>
<keyword evidence="8" id="KW-1185">Reference proteome</keyword>
<keyword evidence="1 4" id="KW-0732">Signal</keyword>
<dbReference type="Proteomes" id="UP000231701">
    <property type="component" value="Chromosome"/>
</dbReference>
<accession>A0A2K8L3Z1</accession>
<dbReference type="InterPro" id="IPR020889">
    <property type="entry name" value="LipoPS_assembly_LptD"/>
</dbReference>
<dbReference type="InterPro" id="IPR007543">
    <property type="entry name" value="LptD_C"/>
</dbReference>
<comment type="subcellular location">
    <subcellularLocation>
        <location evidence="4">Cell outer membrane</location>
    </subcellularLocation>
</comment>
<dbReference type="OrthoDB" id="9760225at2"/>
<dbReference type="RefSeq" id="WP_100278304.1">
    <property type="nucleotide sequence ID" value="NZ_CP018799.1"/>
</dbReference>
<organism evidence="7 8">
    <name type="scientific">Mariprofundus aestuarium</name>
    <dbReference type="NCBI Taxonomy" id="1921086"/>
    <lineage>
        <taxon>Bacteria</taxon>
        <taxon>Pseudomonadati</taxon>
        <taxon>Pseudomonadota</taxon>
        <taxon>Candidatius Mariprofundia</taxon>
        <taxon>Mariprofundales</taxon>
        <taxon>Mariprofundaceae</taxon>
        <taxon>Mariprofundus</taxon>
    </lineage>
</organism>
<dbReference type="HAMAP" id="MF_01411">
    <property type="entry name" value="LPS_assembly_LptD"/>
    <property type="match status" value="1"/>
</dbReference>
<dbReference type="Pfam" id="PF04453">
    <property type="entry name" value="LptD"/>
    <property type="match status" value="1"/>
</dbReference>
<evidence type="ECO:0000259" key="5">
    <source>
        <dbReference type="Pfam" id="PF03968"/>
    </source>
</evidence>
<comment type="function">
    <text evidence="4">Involved in the assembly of lipopolysaccharide (LPS) at the surface of the outer membrane.</text>
</comment>
<dbReference type="Pfam" id="PF03968">
    <property type="entry name" value="LptD_N"/>
    <property type="match status" value="1"/>
</dbReference>
<evidence type="ECO:0000256" key="3">
    <source>
        <dbReference type="ARBA" id="ARBA00023237"/>
    </source>
</evidence>
<dbReference type="GO" id="GO:0043165">
    <property type="term" value="P:Gram-negative-bacterium-type cell outer membrane assembly"/>
    <property type="evidence" value="ECO:0007669"/>
    <property type="project" value="UniProtKB-UniRule"/>
</dbReference>
<keyword evidence="2 4" id="KW-0472">Membrane</keyword>
<name>A0A2K8L3Z1_MARES</name>
<dbReference type="PANTHER" id="PTHR30189:SF1">
    <property type="entry name" value="LPS-ASSEMBLY PROTEIN LPTD"/>
    <property type="match status" value="1"/>
</dbReference>
<dbReference type="PANTHER" id="PTHR30189">
    <property type="entry name" value="LPS-ASSEMBLY PROTEIN"/>
    <property type="match status" value="1"/>
</dbReference>
<dbReference type="GO" id="GO:1990351">
    <property type="term" value="C:transporter complex"/>
    <property type="evidence" value="ECO:0007669"/>
    <property type="project" value="TreeGrafter"/>
</dbReference>
<dbReference type="InterPro" id="IPR005653">
    <property type="entry name" value="OstA-like_N"/>
</dbReference>
<evidence type="ECO:0000256" key="2">
    <source>
        <dbReference type="ARBA" id="ARBA00023136"/>
    </source>
</evidence>
<dbReference type="GO" id="GO:0015920">
    <property type="term" value="P:lipopolysaccharide transport"/>
    <property type="evidence" value="ECO:0007669"/>
    <property type="project" value="InterPro"/>
</dbReference>
<gene>
    <name evidence="4" type="primary">lptD</name>
    <name evidence="7" type="ORF">Ga0123461_2145</name>
</gene>
<comment type="similarity">
    <text evidence="4">Belongs to the LptD family.</text>
</comment>
<feature type="domain" description="LptD C-terminal" evidence="6">
    <location>
        <begin position="272"/>
        <end position="632"/>
    </location>
</feature>
<evidence type="ECO:0000313" key="8">
    <source>
        <dbReference type="Proteomes" id="UP000231701"/>
    </source>
</evidence>
<protein>
    <recommendedName>
        <fullName evidence="4">LPS-assembly protein LptD</fullName>
    </recommendedName>
</protein>
<dbReference type="AlphaFoldDB" id="A0A2K8L3Z1"/>
<dbReference type="KEGG" id="maes:Ga0123461_2145"/>
<evidence type="ECO:0000256" key="1">
    <source>
        <dbReference type="ARBA" id="ARBA00022729"/>
    </source>
</evidence>
<evidence type="ECO:0000313" key="7">
    <source>
        <dbReference type="EMBL" id="ATX80551.1"/>
    </source>
</evidence>
<dbReference type="GO" id="GO:0009279">
    <property type="term" value="C:cell outer membrane"/>
    <property type="evidence" value="ECO:0007669"/>
    <property type="project" value="UniProtKB-SubCell"/>
</dbReference>
<feature type="chain" id="PRO_5015017000" description="LPS-assembly protein LptD" evidence="4">
    <location>
        <begin position="26"/>
        <end position="698"/>
    </location>
</feature>
<dbReference type="InterPro" id="IPR050218">
    <property type="entry name" value="LptD"/>
</dbReference>
<evidence type="ECO:0000256" key="4">
    <source>
        <dbReference type="HAMAP-Rule" id="MF_01411"/>
    </source>
</evidence>
<reference evidence="7 8" key="1">
    <citation type="submission" date="2016-12" db="EMBL/GenBank/DDBJ databases">
        <title>Isolation and genomic insights into novel planktonic Zetaproteobacteria from stratified waters of the Chesapeake Bay.</title>
        <authorList>
            <person name="McAllister S.M."/>
            <person name="Kato S."/>
            <person name="Chan C.S."/>
            <person name="Chiu B.K."/>
            <person name="Field E.K."/>
        </authorList>
    </citation>
    <scope>NUCLEOTIDE SEQUENCE [LARGE SCALE GENOMIC DNA]</scope>
    <source>
        <strain evidence="7 8">CP-5</strain>
    </source>
</reference>
<sequence precursor="true">MPLLPRLLHIAIALSLSLLASNAFAAPVDIAADEISRTADGVIVAKGNVVIKRGSETLSADEVLYRSQQQILEARGHVVIESPQATIHAEDAVMQTNSKTGNLNKATIILPGGERLVAERVRRIDDQRFEAEELTFSACPIDEESWRIAASKALLDQEDGSLTTHHGTFEVWEVPVFYTPWWQQPQRRKSGLLMPTVASGKRRGTEVAVPLYLAMDPNWDLTLTPHWMSARGVMSDAEWRHISGWGHEKIHGAIIDDTFVNKQRYHYDGEVHWKLPANLAFDAEGNYVSDPDYLADYATEESISARYLSSHATLSQGIALDGLTGNWLLQARHQQNLLLANNKTTLQILPRAASNMQWEVTPNLLFHLDQQTTRFDRKIGVDGWRMDLHPYIEIPWQLAGGGISANLQFGSHHTRYWLQQTNLADRLPTRSTKEASLEIRSDFERISSERTWRHTLSPILRYDYIDAPDQSTLPNFDSGFGQLTWSSLLSGNRFAGFDRIEKSNRISMVLESRLQHKSDAEQAARDLLILRGGASYDQRRVSVDPALQAAPTRPFSNLLAEAIWHPAAGFHLSARGQYNPADRYWATGHANAGLYSSSGNALNIGYAYTDSRYTTRAQTISANGSLRITDRWHVAANWQYDTLLKLSQQTSVELKYQHPCWTMGVEGYRTNRPTGTNAAASYGFRILLEFKGLGSVGS</sequence>
<dbReference type="EMBL" id="CP018799">
    <property type="protein sequence ID" value="ATX80551.1"/>
    <property type="molecule type" value="Genomic_DNA"/>
</dbReference>
<feature type="domain" description="Organic solvent tolerance-like N-terminal" evidence="5">
    <location>
        <begin position="37"/>
        <end position="107"/>
    </location>
</feature>